<protein>
    <submittedName>
        <fullName evidence="2">Uncharacterized protein</fullName>
    </submittedName>
</protein>
<gene>
    <name evidence="2" type="ORF">SAMN04488690_2388</name>
</gene>
<name>A0A1W1GZL4_9GAMM</name>
<sequence length="160" mass="16811">MLNGLKPLAATALCLLGLSAFAENAAAAQWVDSGRTAYFKQSPFSSAWEHTCTTGGTPIQDFPGTCANDPFSGWTTNYNAASASANNQLNACHFDSQKLGSACYGLAYAINGQVYAGGLPASCNVGARAVVVSTRMETIEIQNHELDVESVQSGNEYVCQ</sequence>
<accession>A0A1W1GZL4</accession>
<feature type="signal peptide" evidence="1">
    <location>
        <begin position="1"/>
        <end position="22"/>
    </location>
</feature>
<dbReference type="AlphaFoldDB" id="A0A1W1GZL4"/>
<dbReference type="RefSeq" id="WP_032976916.1">
    <property type="nucleotide sequence ID" value="NZ_CP124546.1"/>
</dbReference>
<dbReference type="Proteomes" id="UP000191133">
    <property type="component" value="Unassembled WGS sequence"/>
</dbReference>
<reference evidence="3" key="1">
    <citation type="submission" date="2016-10" db="EMBL/GenBank/DDBJ databases">
        <authorList>
            <person name="Varghese N."/>
        </authorList>
    </citation>
    <scope>NUCLEOTIDE SEQUENCE [LARGE SCALE GENOMIC DNA]</scope>
    <source>
        <strain evidence="3">92MFCol6.1</strain>
    </source>
</reference>
<evidence type="ECO:0000313" key="3">
    <source>
        <dbReference type="Proteomes" id="UP000191133"/>
    </source>
</evidence>
<keyword evidence="1" id="KW-0732">Signal</keyword>
<feature type="chain" id="PRO_5010693338" evidence="1">
    <location>
        <begin position="23"/>
        <end position="160"/>
    </location>
</feature>
<dbReference type="EMBL" id="FWEU01000003">
    <property type="protein sequence ID" value="SLM24664.1"/>
    <property type="molecule type" value="Genomic_DNA"/>
</dbReference>
<organism evidence="2 3">
    <name type="scientific">Stenotrophomonas indicatrix</name>
    <dbReference type="NCBI Taxonomy" id="2045451"/>
    <lineage>
        <taxon>Bacteria</taxon>
        <taxon>Pseudomonadati</taxon>
        <taxon>Pseudomonadota</taxon>
        <taxon>Gammaproteobacteria</taxon>
        <taxon>Lysobacterales</taxon>
        <taxon>Lysobacteraceae</taxon>
        <taxon>Stenotrophomonas</taxon>
    </lineage>
</organism>
<evidence type="ECO:0000313" key="2">
    <source>
        <dbReference type="EMBL" id="SLM24664.1"/>
    </source>
</evidence>
<evidence type="ECO:0000256" key="1">
    <source>
        <dbReference type="SAM" id="SignalP"/>
    </source>
</evidence>
<proteinExistence type="predicted"/>